<reference evidence="2" key="1">
    <citation type="submission" date="2020-05" db="EMBL/GenBank/DDBJ databases">
        <authorList>
            <person name="Zhu T."/>
            <person name="Keshari N."/>
            <person name="Lu X."/>
        </authorList>
    </citation>
    <scope>NUCLEOTIDE SEQUENCE</scope>
    <source>
        <strain evidence="2">NK1-22</strain>
    </source>
</reference>
<dbReference type="AlphaFoldDB" id="A0AA97B9R5"/>
<dbReference type="EMBL" id="CP053540">
    <property type="protein sequence ID" value="WOB43105.1"/>
    <property type="molecule type" value="Genomic_DNA"/>
</dbReference>
<dbReference type="Gene3D" id="3.40.50.1010">
    <property type="entry name" value="5'-nuclease"/>
    <property type="match status" value="1"/>
</dbReference>
<accession>A0AA97B9R5</accession>
<protein>
    <submittedName>
        <fullName evidence="2">PIN domain-containing protein</fullName>
    </submittedName>
</protein>
<feature type="domain" description="PIN" evidence="1">
    <location>
        <begin position="2"/>
        <end position="114"/>
    </location>
</feature>
<dbReference type="InterPro" id="IPR029060">
    <property type="entry name" value="PIN-like_dom_sf"/>
</dbReference>
<dbReference type="Pfam" id="PF13470">
    <property type="entry name" value="PIN_3"/>
    <property type="match status" value="1"/>
</dbReference>
<evidence type="ECO:0000313" key="2">
    <source>
        <dbReference type="EMBL" id="WOB43105.1"/>
    </source>
</evidence>
<name>A0AA97B9R5_9CYAN</name>
<organism evidence="2">
    <name type="scientific">Thermoleptolyngbya oregonensis NK1-22</name>
    <dbReference type="NCBI Taxonomy" id="2547457"/>
    <lineage>
        <taxon>Bacteria</taxon>
        <taxon>Bacillati</taxon>
        <taxon>Cyanobacteriota</taxon>
        <taxon>Cyanophyceae</taxon>
        <taxon>Oculatellales</taxon>
        <taxon>Oculatellaceae</taxon>
        <taxon>Thermoleptolyngbya</taxon>
    </lineage>
</organism>
<dbReference type="InterPro" id="IPR002716">
    <property type="entry name" value="PIN_dom"/>
</dbReference>
<gene>
    <name evidence="2" type="ORF">HNI00_08000</name>
</gene>
<evidence type="ECO:0000259" key="1">
    <source>
        <dbReference type="Pfam" id="PF13470"/>
    </source>
</evidence>
<dbReference type="RefSeq" id="WP_316792268.1">
    <property type="nucleotide sequence ID" value="NZ_CP053540.1"/>
</dbReference>
<dbReference type="SUPFAM" id="SSF88723">
    <property type="entry name" value="PIN domain-like"/>
    <property type="match status" value="1"/>
</dbReference>
<proteinExistence type="predicted"/>
<dbReference type="KEGG" id="tog:HNI00_08000"/>
<sequence>MRVLIDTNVILDVALERQPYLSTSEQVLLFVEQGLIEGYLSASTFTDLYYLIRKARNREWALDFLTRLLTFCWIATVDQSVISQALVSPMSDLEDAVQYEAAIARQLSAIVTRNPQDFPPDRMQVFTPEALLQRLSQASDQSP</sequence>